<dbReference type="InterPro" id="IPR052102">
    <property type="entry name" value="Enkurin_domain-protein"/>
</dbReference>
<evidence type="ECO:0000256" key="2">
    <source>
        <dbReference type="ARBA" id="ARBA00004245"/>
    </source>
</evidence>
<dbReference type="AlphaFoldDB" id="A0A1B6E8Q5"/>
<keyword evidence="4" id="KW-0206">Cytoskeleton</keyword>
<dbReference type="PANTHER" id="PTHR21490">
    <property type="entry name" value="ENKURIN-RELATED"/>
    <property type="match status" value="1"/>
</dbReference>
<evidence type="ECO:0000313" key="8">
    <source>
        <dbReference type="EMBL" id="JAS34296.1"/>
    </source>
</evidence>
<feature type="region of interest" description="Disordered" evidence="6">
    <location>
        <begin position="15"/>
        <end position="57"/>
    </location>
</feature>
<dbReference type="GO" id="GO:0005879">
    <property type="term" value="C:axonemal microtubule"/>
    <property type="evidence" value="ECO:0007669"/>
    <property type="project" value="TreeGrafter"/>
</dbReference>
<feature type="compositionally biased region" description="Basic and acidic residues" evidence="6">
    <location>
        <begin position="48"/>
        <end position="57"/>
    </location>
</feature>
<gene>
    <name evidence="8" type="ORF">g.5748</name>
</gene>
<dbReference type="GO" id="GO:0005516">
    <property type="term" value="F:calmodulin binding"/>
    <property type="evidence" value="ECO:0007669"/>
    <property type="project" value="TreeGrafter"/>
</dbReference>
<protein>
    <recommendedName>
        <fullName evidence="7">Enkurin domain-containing protein</fullName>
    </recommendedName>
</protein>
<name>A0A1B6E8Q5_9HEMI</name>
<evidence type="ECO:0000256" key="5">
    <source>
        <dbReference type="ARBA" id="ARBA00023273"/>
    </source>
</evidence>
<dbReference type="InterPro" id="IPR027012">
    <property type="entry name" value="Enkurin_dom"/>
</dbReference>
<dbReference type="EMBL" id="GEDC01003002">
    <property type="protein sequence ID" value="JAS34296.1"/>
    <property type="molecule type" value="Transcribed_RNA"/>
</dbReference>
<evidence type="ECO:0000256" key="6">
    <source>
        <dbReference type="SAM" id="MobiDB-lite"/>
    </source>
</evidence>
<evidence type="ECO:0000256" key="1">
    <source>
        <dbReference type="ARBA" id="ARBA00004138"/>
    </source>
</evidence>
<dbReference type="PROSITE" id="PS51665">
    <property type="entry name" value="ENKURIN"/>
    <property type="match status" value="1"/>
</dbReference>
<reference evidence="8" key="1">
    <citation type="submission" date="2015-12" db="EMBL/GenBank/DDBJ databases">
        <title>De novo transcriptome assembly of four potential Pierce s Disease insect vectors from Arizona vineyards.</title>
        <authorList>
            <person name="Tassone E.E."/>
        </authorList>
    </citation>
    <scope>NUCLEOTIDE SEQUENCE</scope>
</reference>
<dbReference type="GO" id="GO:0001669">
    <property type="term" value="C:acrosomal vesicle"/>
    <property type="evidence" value="ECO:0007669"/>
    <property type="project" value="TreeGrafter"/>
</dbReference>
<keyword evidence="5" id="KW-0966">Cell projection</keyword>
<accession>A0A1B6E8Q5</accession>
<organism evidence="8">
    <name type="scientific">Clastoptera arizonana</name>
    <name type="common">Arizona spittle bug</name>
    <dbReference type="NCBI Taxonomy" id="38151"/>
    <lineage>
        <taxon>Eukaryota</taxon>
        <taxon>Metazoa</taxon>
        <taxon>Ecdysozoa</taxon>
        <taxon>Arthropoda</taxon>
        <taxon>Hexapoda</taxon>
        <taxon>Insecta</taxon>
        <taxon>Pterygota</taxon>
        <taxon>Neoptera</taxon>
        <taxon>Paraneoptera</taxon>
        <taxon>Hemiptera</taxon>
        <taxon>Auchenorrhyncha</taxon>
        <taxon>Cercopoidea</taxon>
        <taxon>Clastopteridae</taxon>
        <taxon>Clastoptera</taxon>
    </lineage>
</organism>
<keyword evidence="3" id="KW-0963">Cytoplasm</keyword>
<evidence type="ECO:0000259" key="7">
    <source>
        <dbReference type="PROSITE" id="PS51665"/>
    </source>
</evidence>
<dbReference type="Pfam" id="PF13864">
    <property type="entry name" value="Enkurin"/>
    <property type="match status" value="1"/>
</dbReference>
<evidence type="ECO:0000256" key="3">
    <source>
        <dbReference type="ARBA" id="ARBA00022490"/>
    </source>
</evidence>
<sequence>MGYAVIPLPSPRNFLKKKTRKVQRPYVDKQKLQTEPRAPLPPSKVQKINKEDKTEEKNFRKENILKAVRAVPKQPVPKIADTKDGHKLLLEPSGLQPHHIFRKGFGKTPKYIKDRLKVIEERDKEVRELLNKKKAPLRYVTEDERMLMLKGLKKNWDELQKEFQLLPMVTDTVPKIKRKTNLEKRLKELEKDIDLIERNPLIYVSAEE</sequence>
<evidence type="ECO:0000256" key="4">
    <source>
        <dbReference type="ARBA" id="ARBA00023212"/>
    </source>
</evidence>
<dbReference type="PANTHER" id="PTHR21490:SF0">
    <property type="entry name" value="ENKURIN"/>
    <property type="match status" value="1"/>
</dbReference>
<comment type="subcellular location">
    <subcellularLocation>
        <location evidence="1">Cell projection</location>
        <location evidence="1">Cilium</location>
    </subcellularLocation>
    <subcellularLocation>
        <location evidence="2">Cytoplasm</location>
        <location evidence="2">Cytoskeleton</location>
    </subcellularLocation>
</comment>
<proteinExistence type="predicted"/>
<feature type="domain" description="Enkurin" evidence="7">
    <location>
        <begin position="110"/>
        <end position="204"/>
    </location>
</feature>